<dbReference type="Proteomes" id="UP000475862">
    <property type="component" value="Unassembled WGS sequence"/>
</dbReference>
<proteinExistence type="predicted"/>
<dbReference type="OrthoDB" id="6609929at2759"/>
<evidence type="ECO:0000313" key="3">
    <source>
        <dbReference type="Proteomes" id="UP000475862"/>
    </source>
</evidence>
<organism evidence="2 3">
    <name type="scientific">Aphis glycines</name>
    <name type="common">Soybean aphid</name>
    <dbReference type="NCBI Taxonomy" id="307491"/>
    <lineage>
        <taxon>Eukaryota</taxon>
        <taxon>Metazoa</taxon>
        <taxon>Ecdysozoa</taxon>
        <taxon>Arthropoda</taxon>
        <taxon>Hexapoda</taxon>
        <taxon>Insecta</taxon>
        <taxon>Pterygota</taxon>
        <taxon>Neoptera</taxon>
        <taxon>Paraneoptera</taxon>
        <taxon>Hemiptera</taxon>
        <taxon>Sternorrhyncha</taxon>
        <taxon>Aphidomorpha</taxon>
        <taxon>Aphidoidea</taxon>
        <taxon>Aphididae</taxon>
        <taxon>Aphidini</taxon>
        <taxon>Aphis</taxon>
        <taxon>Aphis</taxon>
    </lineage>
</organism>
<comment type="caution">
    <text evidence="2">The sequence shown here is derived from an EMBL/GenBank/DDBJ whole genome shotgun (WGS) entry which is preliminary data.</text>
</comment>
<dbReference type="EMBL" id="VYZN01000048">
    <property type="protein sequence ID" value="KAE9528526.1"/>
    <property type="molecule type" value="Genomic_DNA"/>
</dbReference>
<keyword evidence="1" id="KW-0472">Membrane</keyword>
<evidence type="ECO:0000256" key="1">
    <source>
        <dbReference type="SAM" id="Phobius"/>
    </source>
</evidence>
<feature type="transmembrane region" description="Helical" evidence="1">
    <location>
        <begin position="92"/>
        <end position="113"/>
    </location>
</feature>
<sequence>MEYGHSIYFNMIFLFCKPHNTNSIAPKTKHPSTIFTKKKKQLRGVAPICVLSIFHVYDIIRTLSVFYRWFFKNVLIFNVKTNIKTKSILLKLVYKNLVCLTHLQYLTFCIVYGNKYINKNTLHKLVVHNYTSSGKNTLNNITKNIYINLVNKEHFVFLLLYFFIFFYSKFHCFSCITLIQK</sequence>
<keyword evidence="1" id="KW-0812">Transmembrane</keyword>
<dbReference type="AlphaFoldDB" id="A0A6G0T999"/>
<accession>A0A6G0T999</accession>
<protein>
    <submittedName>
        <fullName evidence="2">Uncharacterized protein</fullName>
    </submittedName>
</protein>
<feature type="transmembrane region" description="Helical" evidence="1">
    <location>
        <begin position="155"/>
        <end position="179"/>
    </location>
</feature>
<feature type="transmembrane region" description="Helical" evidence="1">
    <location>
        <begin position="45"/>
        <end position="71"/>
    </location>
</feature>
<keyword evidence="1" id="KW-1133">Transmembrane helix</keyword>
<evidence type="ECO:0000313" key="2">
    <source>
        <dbReference type="EMBL" id="KAE9528526.1"/>
    </source>
</evidence>
<gene>
    <name evidence="2" type="ORF">AGLY_012097</name>
</gene>
<reference evidence="2 3" key="1">
    <citation type="submission" date="2019-08" db="EMBL/GenBank/DDBJ databases">
        <title>The genome of the soybean aphid Biotype 1, its phylome, world population structure and adaptation to the North American continent.</title>
        <authorList>
            <person name="Giordano R."/>
            <person name="Donthu R.K."/>
            <person name="Hernandez A.G."/>
            <person name="Wright C.L."/>
            <person name="Zimin A.V."/>
        </authorList>
    </citation>
    <scope>NUCLEOTIDE SEQUENCE [LARGE SCALE GENOMIC DNA]</scope>
    <source>
        <tissue evidence="2">Whole aphids</tissue>
    </source>
</reference>
<keyword evidence="3" id="KW-1185">Reference proteome</keyword>
<name>A0A6G0T999_APHGL</name>